<dbReference type="EMBL" id="UGSK01000001">
    <property type="protein sequence ID" value="SUB01095.1"/>
    <property type="molecule type" value="Genomic_DNA"/>
</dbReference>
<dbReference type="Proteomes" id="UP000255000">
    <property type="component" value="Unassembled WGS sequence"/>
</dbReference>
<proteinExistence type="predicted"/>
<organism evidence="1 2">
    <name type="scientific">Pannonibacter phragmitetus</name>
    <dbReference type="NCBI Taxonomy" id="121719"/>
    <lineage>
        <taxon>Bacteria</taxon>
        <taxon>Pseudomonadati</taxon>
        <taxon>Pseudomonadota</taxon>
        <taxon>Alphaproteobacteria</taxon>
        <taxon>Hyphomicrobiales</taxon>
        <taxon>Stappiaceae</taxon>
        <taxon>Pannonibacter</taxon>
    </lineage>
</organism>
<evidence type="ECO:0000313" key="2">
    <source>
        <dbReference type="Proteomes" id="UP000255000"/>
    </source>
</evidence>
<name>A0A378ZV90_9HYPH</name>
<protein>
    <submittedName>
        <fullName evidence="1">Uncharacterized protein</fullName>
    </submittedName>
</protein>
<evidence type="ECO:0000313" key="1">
    <source>
        <dbReference type="EMBL" id="SUB01095.1"/>
    </source>
</evidence>
<reference evidence="1 2" key="1">
    <citation type="submission" date="2018-06" db="EMBL/GenBank/DDBJ databases">
        <authorList>
            <consortium name="Pathogen Informatics"/>
            <person name="Doyle S."/>
        </authorList>
    </citation>
    <scope>NUCLEOTIDE SEQUENCE [LARGE SCALE GENOMIC DNA]</scope>
    <source>
        <strain evidence="1 2">NCTC13350</strain>
    </source>
</reference>
<dbReference type="AlphaFoldDB" id="A0A378ZV90"/>
<gene>
    <name evidence="1" type="ORF">NCTC13350_02028</name>
</gene>
<accession>A0A378ZV90</accession>
<sequence length="35" mass="4033">MTRSDKMKSLLDNINALAKYQSDVINHLDKQKKQG</sequence>